<sequence>MLPAIAVVRFEDTSALPFKPPSRARVLEAISVSKPDFYLDATQYRLASERHNDSESKSWPKFDTARSCITAVSNLSVAFVRMIKACSKGHTIFDPSPLSRVLSRNAHEGFHEQRLSGAHPSHFVDDVCDFIYIGSHGDSTSTSSTPGGF</sequence>
<dbReference type="EMBL" id="MU274907">
    <property type="protein sequence ID" value="KAI0090693.1"/>
    <property type="molecule type" value="Genomic_DNA"/>
</dbReference>
<gene>
    <name evidence="1" type="ORF">BDY19DRAFT_728707</name>
</gene>
<accession>A0ACB8U8P9</accession>
<proteinExistence type="predicted"/>
<reference evidence="1" key="1">
    <citation type="journal article" date="2021" name="Environ. Microbiol.">
        <title>Gene family expansions and transcriptome signatures uncover fungal adaptations to wood decay.</title>
        <authorList>
            <person name="Hage H."/>
            <person name="Miyauchi S."/>
            <person name="Viragh M."/>
            <person name="Drula E."/>
            <person name="Min B."/>
            <person name="Chaduli D."/>
            <person name="Navarro D."/>
            <person name="Favel A."/>
            <person name="Norest M."/>
            <person name="Lesage-Meessen L."/>
            <person name="Balint B."/>
            <person name="Merenyi Z."/>
            <person name="de Eugenio L."/>
            <person name="Morin E."/>
            <person name="Martinez A.T."/>
            <person name="Baldrian P."/>
            <person name="Stursova M."/>
            <person name="Martinez M.J."/>
            <person name="Novotny C."/>
            <person name="Magnuson J.K."/>
            <person name="Spatafora J.W."/>
            <person name="Maurice S."/>
            <person name="Pangilinan J."/>
            <person name="Andreopoulos W."/>
            <person name="LaButti K."/>
            <person name="Hundley H."/>
            <person name="Na H."/>
            <person name="Kuo A."/>
            <person name="Barry K."/>
            <person name="Lipzen A."/>
            <person name="Henrissat B."/>
            <person name="Riley R."/>
            <person name="Ahrendt S."/>
            <person name="Nagy L.G."/>
            <person name="Grigoriev I.V."/>
            <person name="Martin F."/>
            <person name="Rosso M.N."/>
        </authorList>
    </citation>
    <scope>NUCLEOTIDE SEQUENCE</scope>
    <source>
        <strain evidence="1">CBS 384.51</strain>
    </source>
</reference>
<name>A0ACB8U8P9_9APHY</name>
<comment type="caution">
    <text evidence="1">The sequence shown here is derived from an EMBL/GenBank/DDBJ whole genome shotgun (WGS) entry which is preliminary data.</text>
</comment>
<organism evidence="1 2">
    <name type="scientific">Irpex rosettiformis</name>
    <dbReference type="NCBI Taxonomy" id="378272"/>
    <lineage>
        <taxon>Eukaryota</taxon>
        <taxon>Fungi</taxon>
        <taxon>Dikarya</taxon>
        <taxon>Basidiomycota</taxon>
        <taxon>Agaricomycotina</taxon>
        <taxon>Agaricomycetes</taxon>
        <taxon>Polyporales</taxon>
        <taxon>Irpicaceae</taxon>
        <taxon>Irpex</taxon>
    </lineage>
</organism>
<evidence type="ECO:0000313" key="1">
    <source>
        <dbReference type="EMBL" id="KAI0090693.1"/>
    </source>
</evidence>
<keyword evidence="2" id="KW-1185">Reference proteome</keyword>
<protein>
    <submittedName>
        <fullName evidence="1">Uncharacterized protein</fullName>
    </submittedName>
</protein>
<evidence type="ECO:0000313" key="2">
    <source>
        <dbReference type="Proteomes" id="UP001055072"/>
    </source>
</evidence>
<dbReference type="Proteomes" id="UP001055072">
    <property type="component" value="Unassembled WGS sequence"/>
</dbReference>